<dbReference type="InterPro" id="IPR015422">
    <property type="entry name" value="PyrdxlP-dep_Trfase_small"/>
</dbReference>
<dbReference type="EMBL" id="FOLB01000012">
    <property type="protein sequence ID" value="SFC83041.1"/>
    <property type="molecule type" value="Genomic_DNA"/>
</dbReference>
<dbReference type="InterPro" id="IPR015421">
    <property type="entry name" value="PyrdxlP-dep_Trfase_major"/>
</dbReference>
<accession>A0A1I1MCB7</accession>
<evidence type="ECO:0000313" key="5">
    <source>
        <dbReference type="EMBL" id="SFC83041.1"/>
    </source>
</evidence>
<reference evidence="5 6" key="1">
    <citation type="submission" date="2016-10" db="EMBL/GenBank/DDBJ databases">
        <authorList>
            <person name="de Groot N.N."/>
        </authorList>
    </citation>
    <scope>NUCLEOTIDE SEQUENCE [LARGE SCALE GENOMIC DNA]</scope>
    <source>
        <strain evidence="5 6">CGMCC 1.7056</strain>
    </source>
</reference>
<dbReference type="GO" id="GO:0016829">
    <property type="term" value="F:lyase activity"/>
    <property type="evidence" value="ECO:0007669"/>
    <property type="project" value="InterPro"/>
</dbReference>
<dbReference type="InterPro" id="IPR015424">
    <property type="entry name" value="PyrdxlP-dep_Trfase"/>
</dbReference>
<sequence length="353" mass="37505">MTIAVRHDPSRISFASDNYAGAHPEVLAALATANGGHQSAYGADAYTAALPALFAPLFGEGIEVYPVWNGTGANVVGLMSLTDRWSGVICSDVAHINTDECAAPERVGGLKLMPVPTEHGKLTPELVAREARGFEDEHRASPTVLSLTQSTELGAVYTPDEVKALADYAHGLGMSVQMDGARIANAAAALDVPVRAFTRDVGVDVLSFGGTKNGMVFGEAIVVLNPERVRGILYLRKLATQLSSKTRFVSAQLEAMLADDLWLRSAAHANAMAQRLAAGVAGIDGVEITAPVDANAVFVRLPRAVVDAVQPRFPFYLWDESDAARPVARWMCSFDLTEDDVDAFVEAVADAAR</sequence>
<comment type="similarity">
    <text evidence="2">Belongs to the threonine aldolase family.</text>
</comment>
<dbReference type="PANTHER" id="PTHR48097">
    <property type="entry name" value="L-THREONINE ALDOLASE-RELATED"/>
    <property type="match status" value="1"/>
</dbReference>
<dbReference type="PANTHER" id="PTHR48097:SF5">
    <property type="entry name" value="LOW SPECIFICITY L-THREONINE ALDOLASE"/>
    <property type="match status" value="1"/>
</dbReference>
<proteinExistence type="inferred from homology"/>
<dbReference type="Proteomes" id="UP000198832">
    <property type="component" value="Unassembled WGS sequence"/>
</dbReference>
<protein>
    <submittedName>
        <fullName evidence="5">L-threonine aldolase</fullName>
    </submittedName>
</protein>
<evidence type="ECO:0000259" key="4">
    <source>
        <dbReference type="Pfam" id="PF01212"/>
    </source>
</evidence>
<dbReference type="Gene3D" id="3.40.640.10">
    <property type="entry name" value="Type I PLP-dependent aspartate aminotransferase-like (Major domain)"/>
    <property type="match status" value="1"/>
</dbReference>
<comment type="cofactor">
    <cofactor evidence="1">
        <name>pyridoxal 5'-phosphate</name>
        <dbReference type="ChEBI" id="CHEBI:597326"/>
    </cofactor>
</comment>
<dbReference type="SUPFAM" id="SSF53383">
    <property type="entry name" value="PLP-dependent transferases"/>
    <property type="match status" value="1"/>
</dbReference>
<feature type="domain" description="Aromatic amino acid beta-eliminating lyase/threonine aldolase" evidence="4">
    <location>
        <begin position="14"/>
        <end position="300"/>
    </location>
</feature>
<dbReference type="Gene3D" id="3.90.1150.10">
    <property type="entry name" value="Aspartate Aminotransferase, domain 1"/>
    <property type="match status" value="1"/>
</dbReference>
<keyword evidence="3" id="KW-0663">Pyridoxal phosphate</keyword>
<dbReference type="AlphaFoldDB" id="A0A1I1MCB7"/>
<name>A0A1I1MCB7_9ACTN</name>
<dbReference type="STRING" id="574651.SAMN04487968_11232"/>
<keyword evidence="6" id="KW-1185">Reference proteome</keyword>
<evidence type="ECO:0000256" key="2">
    <source>
        <dbReference type="ARBA" id="ARBA00006966"/>
    </source>
</evidence>
<dbReference type="InterPro" id="IPR001597">
    <property type="entry name" value="ArAA_b-elim_lyase/Thr_aldolase"/>
</dbReference>
<dbReference type="Pfam" id="PF01212">
    <property type="entry name" value="Beta_elim_lyase"/>
    <property type="match status" value="1"/>
</dbReference>
<evidence type="ECO:0000313" key="6">
    <source>
        <dbReference type="Proteomes" id="UP000198832"/>
    </source>
</evidence>
<evidence type="ECO:0000256" key="3">
    <source>
        <dbReference type="ARBA" id="ARBA00022898"/>
    </source>
</evidence>
<dbReference type="GO" id="GO:0006520">
    <property type="term" value="P:amino acid metabolic process"/>
    <property type="evidence" value="ECO:0007669"/>
    <property type="project" value="InterPro"/>
</dbReference>
<dbReference type="OrthoDB" id="9774495at2"/>
<evidence type="ECO:0000256" key="1">
    <source>
        <dbReference type="ARBA" id="ARBA00001933"/>
    </source>
</evidence>
<dbReference type="RefSeq" id="WP_091125489.1">
    <property type="nucleotide sequence ID" value="NZ_FOLB01000012.1"/>
</dbReference>
<gene>
    <name evidence="5" type="ORF">SAMN04487968_11232</name>
</gene>
<organism evidence="5 6">
    <name type="scientific">Nocardioides terrae</name>
    <dbReference type="NCBI Taxonomy" id="574651"/>
    <lineage>
        <taxon>Bacteria</taxon>
        <taxon>Bacillati</taxon>
        <taxon>Actinomycetota</taxon>
        <taxon>Actinomycetes</taxon>
        <taxon>Propionibacteriales</taxon>
        <taxon>Nocardioidaceae</taxon>
        <taxon>Nocardioides</taxon>
    </lineage>
</organism>